<comment type="caution">
    <text evidence="1">The sequence shown here is derived from an EMBL/GenBank/DDBJ whole genome shotgun (WGS) entry which is preliminary data.</text>
</comment>
<accession>A0ABT7PP06</accession>
<dbReference type="Proteomes" id="UP001239462">
    <property type="component" value="Unassembled WGS sequence"/>
</dbReference>
<organism evidence="1 2">
    <name type="scientific">Roseiconus lacunae</name>
    <dbReference type="NCBI Taxonomy" id="2605694"/>
    <lineage>
        <taxon>Bacteria</taxon>
        <taxon>Pseudomonadati</taxon>
        <taxon>Planctomycetota</taxon>
        <taxon>Planctomycetia</taxon>
        <taxon>Pirellulales</taxon>
        <taxon>Pirellulaceae</taxon>
        <taxon>Roseiconus</taxon>
    </lineage>
</organism>
<dbReference type="RefSeq" id="WP_289165917.1">
    <property type="nucleotide sequence ID" value="NZ_JASZZN010000019.1"/>
</dbReference>
<reference evidence="1 2" key="1">
    <citation type="submission" date="2023-06" db="EMBL/GenBank/DDBJ databases">
        <title>Roseiconus lacunae JC819 isolated from Gulf of Mannar region, Tamil Nadu.</title>
        <authorList>
            <person name="Pk S."/>
            <person name="Ch S."/>
            <person name="Ch V.R."/>
        </authorList>
    </citation>
    <scope>NUCLEOTIDE SEQUENCE [LARGE SCALE GENOMIC DNA]</scope>
    <source>
        <strain evidence="1 2">JC819</strain>
    </source>
</reference>
<evidence type="ECO:0000313" key="1">
    <source>
        <dbReference type="EMBL" id="MDM4018212.1"/>
    </source>
</evidence>
<keyword evidence="2" id="KW-1185">Reference proteome</keyword>
<evidence type="ECO:0000313" key="2">
    <source>
        <dbReference type="Proteomes" id="UP001239462"/>
    </source>
</evidence>
<name>A0ABT7PP06_9BACT</name>
<gene>
    <name evidence="1" type="ORF">QTN89_22370</name>
</gene>
<sequence length="345" mass="39066">MTLEQLLELEAKTCRARNRTIWSAQGELTSSDSMLGSMVNYVLQESPIDFNQSSLLEKVKKHFPDDRKRSPGTLQSFNDFLNGGKKGCTEKWIRIAKACLCLLISGTPDGKLPRTGADVEERQKVVYRIIHFFFPAPDPQFLTTQAKDRQETWFFDSRLAGFNSPANGREVWAELRWLKWEASFIDHGTPCRIVRVSGAREFAQADQGKLTQSGNITVNCLLAGVDVYYVVPSNGSGAKKSAQQIVNLMEAKLESTPTDENAPRGELRLVNVSPTEERDSIWAGEFLSTNWVYALYESNRSRMDGPQRTFLFMRDQKLGTSAFTPTKTEIRSFVKWCKTFVYAED</sequence>
<dbReference type="EMBL" id="JASZZN010000019">
    <property type="protein sequence ID" value="MDM4018212.1"/>
    <property type="molecule type" value="Genomic_DNA"/>
</dbReference>
<protein>
    <submittedName>
        <fullName evidence="1">Uncharacterized protein</fullName>
    </submittedName>
</protein>
<proteinExistence type="predicted"/>